<accession>A0A9X1LNC3</accession>
<dbReference type="Pfam" id="PF00005">
    <property type="entry name" value="ABC_tran"/>
    <property type="match status" value="2"/>
</dbReference>
<dbReference type="SUPFAM" id="SSF52540">
    <property type="entry name" value="P-loop containing nucleoside triphosphate hydrolases"/>
    <property type="match status" value="2"/>
</dbReference>
<dbReference type="Gene3D" id="3.40.50.300">
    <property type="entry name" value="P-loop containing nucleotide triphosphate hydrolases"/>
    <property type="match status" value="2"/>
</dbReference>
<sequence length="501" mass="54423">MPHPGEGLHLADVSKRFGATRALVDAHLDVGPGEVHTLLGENGSGKSTLVKIIGGVHRPDDGTFTLDGSPVSLQSPRHGTRHGIAVVFQEVLTAASQSVLQNIWLGSDGVFRRTRSAAVQRRIAAETLRRLVDGIDLDAPAGQLSLSDRQAICIARALVREPRVLVLDESTAALDVRTRDRLFEELRRRAADGVSILFISHRMDEVQEISDRATVLRSGRTVSTMAREDITVERLVADMTGVSGEFDSRDRERAFGDVALTARGVRLSAEAAALDFTLRAGELVGVAGLEGHGQDAFLKRLAGITTGEGVVTSASTPEIDVKLDNGAELGIAYLPRERRGESLFEPMSIVENFALPTMAQDRRGVLLDRSRMTSRFDEVVKTMSIRLGAPSDPISSLSGGSQQKVMLARWLATAPNVLLLNDPTRGVDIMTKREIYMTLEKLCAEGMSVVMLSSEVDELIELVDRVLVFRDNEVFAEIPRRRLSTEAVVAAYFGQQIGEAA</sequence>
<evidence type="ECO:0000313" key="7">
    <source>
        <dbReference type="Proteomes" id="UP001139289"/>
    </source>
</evidence>
<dbReference type="AlphaFoldDB" id="A0A9X1LNC3"/>
<dbReference type="GO" id="GO:0016887">
    <property type="term" value="F:ATP hydrolysis activity"/>
    <property type="evidence" value="ECO:0007669"/>
    <property type="project" value="InterPro"/>
</dbReference>
<keyword evidence="4 6" id="KW-0067">ATP-binding</keyword>
<dbReference type="PROSITE" id="PS50893">
    <property type="entry name" value="ABC_TRANSPORTER_2"/>
    <property type="match status" value="2"/>
</dbReference>
<dbReference type="CDD" id="cd03215">
    <property type="entry name" value="ABC_Carb_Monos_II"/>
    <property type="match status" value="1"/>
</dbReference>
<dbReference type="SMART" id="SM00382">
    <property type="entry name" value="AAA"/>
    <property type="match status" value="2"/>
</dbReference>
<evidence type="ECO:0000256" key="2">
    <source>
        <dbReference type="ARBA" id="ARBA00022737"/>
    </source>
</evidence>
<evidence type="ECO:0000313" key="6">
    <source>
        <dbReference type="EMBL" id="MCC2028855.1"/>
    </source>
</evidence>
<dbReference type="InterPro" id="IPR050107">
    <property type="entry name" value="ABC_carbohydrate_import_ATPase"/>
</dbReference>
<keyword evidence="1" id="KW-0813">Transport</keyword>
<evidence type="ECO:0000256" key="1">
    <source>
        <dbReference type="ARBA" id="ARBA00022448"/>
    </source>
</evidence>
<organism evidence="6 7">
    <name type="scientific">Microbacterium tenebrionis</name>
    <dbReference type="NCBI Taxonomy" id="2830665"/>
    <lineage>
        <taxon>Bacteria</taxon>
        <taxon>Bacillati</taxon>
        <taxon>Actinomycetota</taxon>
        <taxon>Actinomycetes</taxon>
        <taxon>Micrococcales</taxon>
        <taxon>Microbacteriaceae</taxon>
        <taxon>Microbacterium</taxon>
    </lineage>
</organism>
<protein>
    <submittedName>
        <fullName evidence="6">Sugar ABC transporter ATP-binding protein</fullName>
    </submittedName>
</protein>
<keyword evidence="2" id="KW-0677">Repeat</keyword>
<gene>
    <name evidence="6" type="ORF">KEC56_04870</name>
</gene>
<reference evidence="6" key="1">
    <citation type="submission" date="2021-04" db="EMBL/GenBank/DDBJ databases">
        <title>Microbacterium tenobrionis sp. nov. and Microbacterium allomyrinae sp. nov., isolated from larvae of Tenobrio molitor and Allomyrina dichotoma, respectively.</title>
        <authorList>
            <person name="Lee S.D."/>
        </authorList>
    </citation>
    <scope>NUCLEOTIDE SEQUENCE</scope>
    <source>
        <strain evidence="6">YMB-B2</strain>
    </source>
</reference>
<evidence type="ECO:0000256" key="3">
    <source>
        <dbReference type="ARBA" id="ARBA00022741"/>
    </source>
</evidence>
<dbReference type="GO" id="GO:0005524">
    <property type="term" value="F:ATP binding"/>
    <property type="evidence" value="ECO:0007669"/>
    <property type="project" value="UniProtKB-KW"/>
</dbReference>
<dbReference type="PANTHER" id="PTHR43790:SF9">
    <property type="entry name" value="GALACTOFURANOSE TRANSPORTER ATP-BINDING PROTEIN YTFR"/>
    <property type="match status" value="1"/>
</dbReference>
<dbReference type="EMBL" id="JAGTTM010000001">
    <property type="protein sequence ID" value="MCC2028855.1"/>
    <property type="molecule type" value="Genomic_DNA"/>
</dbReference>
<comment type="caution">
    <text evidence="6">The sequence shown here is derived from an EMBL/GenBank/DDBJ whole genome shotgun (WGS) entry which is preliminary data.</text>
</comment>
<dbReference type="InterPro" id="IPR003439">
    <property type="entry name" value="ABC_transporter-like_ATP-bd"/>
</dbReference>
<evidence type="ECO:0000256" key="4">
    <source>
        <dbReference type="ARBA" id="ARBA00022840"/>
    </source>
</evidence>
<name>A0A9X1LNC3_9MICO</name>
<dbReference type="InterPro" id="IPR003593">
    <property type="entry name" value="AAA+_ATPase"/>
</dbReference>
<keyword evidence="3" id="KW-0547">Nucleotide-binding</keyword>
<keyword evidence="7" id="KW-1185">Reference proteome</keyword>
<dbReference type="InterPro" id="IPR027417">
    <property type="entry name" value="P-loop_NTPase"/>
</dbReference>
<dbReference type="CDD" id="cd03216">
    <property type="entry name" value="ABC_Carb_Monos_I"/>
    <property type="match status" value="1"/>
</dbReference>
<proteinExistence type="predicted"/>
<dbReference type="RefSeq" id="WP_227530054.1">
    <property type="nucleotide sequence ID" value="NZ_JAGTTM010000001.1"/>
</dbReference>
<feature type="domain" description="ABC transporter" evidence="5">
    <location>
        <begin position="8"/>
        <end position="243"/>
    </location>
</feature>
<feature type="domain" description="ABC transporter" evidence="5">
    <location>
        <begin position="253"/>
        <end position="496"/>
    </location>
</feature>
<evidence type="ECO:0000259" key="5">
    <source>
        <dbReference type="PROSITE" id="PS50893"/>
    </source>
</evidence>
<dbReference type="PANTHER" id="PTHR43790">
    <property type="entry name" value="CARBOHYDRATE TRANSPORT ATP-BINDING PROTEIN MG119-RELATED"/>
    <property type="match status" value="1"/>
</dbReference>
<dbReference type="Proteomes" id="UP001139289">
    <property type="component" value="Unassembled WGS sequence"/>
</dbReference>